<dbReference type="AlphaFoldDB" id="A0A5N4WNC3"/>
<evidence type="ECO:0000256" key="1">
    <source>
        <dbReference type="SAM" id="Phobius"/>
    </source>
</evidence>
<feature type="transmembrane region" description="Helical" evidence="1">
    <location>
        <begin position="34"/>
        <end position="54"/>
    </location>
</feature>
<accession>A0A5N4WNC3</accession>
<feature type="transmembrane region" description="Helical" evidence="1">
    <location>
        <begin position="122"/>
        <end position="143"/>
    </location>
</feature>
<dbReference type="EMBL" id="VXLD01000001">
    <property type="protein sequence ID" value="KAB1859947.1"/>
    <property type="molecule type" value="Genomic_DNA"/>
</dbReference>
<name>A0A5N4WNC3_9GAMM</name>
<keyword evidence="1" id="KW-1133">Transmembrane helix</keyword>
<keyword evidence="1" id="KW-0472">Membrane</keyword>
<sequence>MIQLIFRPLDYIKITWQAQKSNGVKYNAKKWIDIYLPTTVAFIVSLLMVLLLIFNDFKIFFKGDAFGLLTSFLQTLPGFYIAALAAIVSFNNPKLDEIDFDDCPIDCNNYNMTFRRFLTNTFAYLAWISIFIILYCLVIKYIFESIQINFVDLYFHLVYGLLLIPLMFFVSQLFSITAMSLFYLGDRIHRP</sequence>
<keyword evidence="1" id="KW-0812">Transmembrane</keyword>
<proteinExistence type="predicted"/>
<feature type="transmembrane region" description="Helical" evidence="1">
    <location>
        <begin position="66"/>
        <end position="90"/>
    </location>
</feature>
<dbReference type="Proteomes" id="UP000325788">
    <property type="component" value="Unassembled WGS sequence"/>
</dbReference>
<dbReference type="RefSeq" id="WP_151503859.1">
    <property type="nucleotide sequence ID" value="NZ_VXLD01000001.1"/>
</dbReference>
<comment type="caution">
    <text evidence="2">The sequence shown here is derived from an EMBL/GenBank/DDBJ whole genome shotgun (WGS) entry which is preliminary data.</text>
</comment>
<evidence type="ECO:0000313" key="3">
    <source>
        <dbReference type="Proteomes" id="UP000325788"/>
    </source>
</evidence>
<organism evidence="2 3">
    <name type="scientific">Acinetobacter tandoii</name>
    <dbReference type="NCBI Taxonomy" id="202954"/>
    <lineage>
        <taxon>Bacteria</taxon>
        <taxon>Pseudomonadati</taxon>
        <taxon>Pseudomonadota</taxon>
        <taxon>Gammaproteobacteria</taxon>
        <taxon>Moraxellales</taxon>
        <taxon>Moraxellaceae</taxon>
        <taxon>Acinetobacter</taxon>
    </lineage>
</organism>
<protein>
    <submittedName>
        <fullName evidence="2">Uncharacterized protein</fullName>
    </submittedName>
</protein>
<reference evidence="2 3" key="1">
    <citation type="submission" date="2019-09" db="EMBL/GenBank/DDBJ databases">
        <title>Draft genome sequence of Acinetobacter tandoii W4-4-4 isolated from environmental water sample.</title>
        <authorList>
            <person name="Wee S.K."/>
            <person name="Yan B."/>
            <person name="Mustaffa S.B."/>
            <person name="Yap E.P.H."/>
        </authorList>
    </citation>
    <scope>NUCLEOTIDE SEQUENCE [LARGE SCALE GENOMIC DNA]</scope>
    <source>
        <strain evidence="2 3">W4-4-4</strain>
    </source>
</reference>
<evidence type="ECO:0000313" key="2">
    <source>
        <dbReference type="EMBL" id="KAB1859947.1"/>
    </source>
</evidence>
<feature type="transmembrane region" description="Helical" evidence="1">
    <location>
        <begin position="155"/>
        <end position="184"/>
    </location>
</feature>
<gene>
    <name evidence="2" type="ORF">F4W09_02155</name>
</gene>